<dbReference type="Gene3D" id="1.10.1220.10">
    <property type="entry name" value="Met repressor-like"/>
    <property type="match status" value="1"/>
</dbReference>
<evidence type="ECO:0000313" key="2">
    <source>
        <dbReference type="Proteomes" id="UP000255265"/>
    </source>
</evidence>
<organism evidence="1 2">
    <name type="scientific">Pseudacidovorax intermedius</name>
    <dbReference type="NCBI Taxonomy" id="433924"/>
    <lineage>
        <taxon>Bacteria</taxon>
        <taxon>Pseudomonadati</taxon>
        <taxon>Pseudomonadota</taxon>
        <taxon>Betaproteobacteria</taxon>
        <taxon>Burkholderiales</taxon>
        <taxon>Comamonadaceae</taxon>
        <taxon>Pseudacidovorax</taxon>
    </lineage>
</organism>
<dbReference type="GO" id="GO:0006355">
    <property type="term" value="P:regulation of DNA-templated transcription"/>
    <property type="evidence" value="ECO:0007669"/>
    <property type="project" value="InterPro"/>
</dbReference>
<dbReference type="InterPro" id="IPR010985">
    <property type="entry name" value="Ribbon_hlx_hlx"/>
</dbReference>
<dbReference type="EMBL" id="QQAV01000004">
    <property type="protein sequence ID" value="RDI25188.1"/>
    <property type="molecule type" value="Genomic_DNA"/>
</dbReference>
<dbReference type="Proteomes" id="UP000255265">
    <property type="component" value="Unassembled WGS sequence"/>
</dbReference>
<gene>
    <name evidence="1" type="ORF">DFR41_104245</name>
</gene>
<protein>
    <submittedName>
        <fullName evidence="1">Uncharacterized protein</fullName>
    </submittedName>
</protein>
<sequence length="107" mass="11788">MAKGRRKPRLLLELPHDVKEAVDRSAFANARTRTAEIVLRLRQSLEVDPMGAAGRGGVVPADRRPAIASWLASPGRELGEDERHLLTLYKGLTEGQRQALLILLADL</sequence>
<dbReference type="SUPFAM" id="SSF47598">
    <property type="entry name" value="Ribbon-helix-helix"/>
    <property type="match status" value="1"/>
</dbReference>
<accession>A0A370FKS8</accession>
<keyword evidence="2" id="KW-1185">Reference proteome</keyword>
<reference evidence="1 2" key="1">
    <citation type="submission" date="2018-07" db="EMBL/GenBank/DDBJ databases">
        <title>Genomic Encyclopedia of Type Strains, Phase IV (KMG-IV): sequencing the most valuable type-strain genomes for metagenomic binning, comparative biology and taxonomic classification.</title>
        <authorList>
            <person name="Goeker M."/>
        </authorList>
    </citation>
    <scope>NUCLEOTIDE SEQUENCE [LARGE SCALE GENOMIC DNA]</scope>
    <source>
        <strain evidence="1 2">DSM 21352</strain>
    </source>
</reference>
<comment type="caution">
    <text evidence="1">The sequence shown here is derived from an EMBL/GenBank/DDBJ whole genome shotgun (WGS) entry which is preliminary data.</text>
</comment>
<name>A0A370FKS8_9BURK</name>
<evidence type="ECO:0000313" key="1">
    <source>
        <dbReference type="EMBL" id="RDI25188.1"/>
    </source>
</evidence>
<dbReference type="InterPro" id="IPR013321">
    <property type="entry name" value="Arc_rbn_hlx_hlx"/>
</dbReference>
<proteinExistence type="predicted"/>
<dbReference type="AlphaFoldDB" id="A0A370FKS8"/>